<dbReference type="SFLD" id="SFLDG01082">
    <property type="entry name" value="B12-binding_domain_containing"/>
    <property type="match status" value="1"/>
</dbReference>
<dbReference type="Gene3D" id="3.40.50.280">
    <property type="entry name" value="Cobalamin-binding domain"/>
    <property type="match status" value="1"/>
</dbReference>
<organism evidence="7 8">
    <name type="scientific">Clostridium chromiireducens</name>
    <dbReference type="NCBI Taxonomy" id="225345"/>
    <lineage>
        <taxon>Bacteria</taxon>
        <taxon>Bacillati</taxon>
        <taxon>Bacillota</taxon>
        <taxon>Clostridia</taxon>
        <taxon>Eubacteriales</taxon>
        <taxon>Clostridiaceae</taxon>
        <taxon>Clostridium</taxon>
    </lineage>
</organism>
<accession>A0A964RQ88</accession>
<dbReference type="Pfam" id="PF04055">
    <property type="entry name" value="Radical_SAM"/>
    <property type="match status" value="1"/>
</dbReference>
<protein>
    <submittedName>
        <fullName evidence="7">Radical SAM protein</fullName>
    </submittedName>
</protein>
<comment type="caution">
    <text evidence="7">The sequence shown here is derived from an EMBL/GenBank/DDBJ whole genome shotgun (WGS) entry which is preliminary data.</text>
</comment>
<evidence type="ECO:0000313" key="8">
    <source>
        <dbReference type="Proteomes" id="UP000656077"/>
    </source>
</evidence>
<dbReference type="SMART" id="SM00729">
    <property type="entry name" value="Elp3"/>
    <property type="match status" value="1"/>
</dbReference>
<evidence type="ECO:0000259" key="6">
    <source>
        <dbReference type="PROSITE" id="PS51918"/>
    </source>
</evidence>
<dbReference type="GO" id="GO:0051536">
    <property type="term" value="F:iron-sulfur cluster binding"/>
    <property type="evidence" value="ECO:0007669"/>
    <property type="project" value="UniProtKB-KW"/>
</dbReference>
<comment type="cofactor">
    <cofactor evidence="1">
        <name>[4Fe-4S] cluster</name>
        <dbReference type="ChEBI" id="CHEBI:49883"/>
    </cofactor>
</comment>
<evidence type="ECO:0000256" key="1">
    <source>
        <dbReference type="ARBA" id="ARBA00001966"/>
    </source>
</evidence>
<proteinExistence type="predicted"/>
<dbReference type="GO" id="GO:0003824">
    <property type="term" value="F:catalytic activity"/>
    <property type="evidence" value="ECO:0007669"/>
    <property type="project" value="InterPro"/>
</dbReference>
<keyword evidence="2" id="KW-0949">S-adenosyl-L-methionine</keyword>
<dbReference type="InterPro" id="IPR023404">
    <property type="entry name" value="rSAM_horseshoe"/>
</dbReference>
<evidence type="ECO:0000256" key="4">
    <source>
        <dbReference type="ARBA" id="ARBA00023004"/>
    </source>
</evidence>
<keyword evidence="4" id="KW-0408">Iron</keyword>
<dbReference type="SUPFAM" id="SSF102114">
    <property type="entry name" value="Radical SAM enzymes"/>
    <property type="match status" value="1"/>
</dbReference>
<dbReference type="AlphaFoldDB" id="A0A964RQ88"/>
<reference evidence="7" key="1">
    <citation type="submission" date="2019-12" db="EMBL/GenBank/DDBJ databases">
        <title>Microbes associate with the intestines of laboratory mice.</title>
        <authorList>
            <person name="Navarre W."/>
            <person name="Wong E."/>
        </authorList>
    </citation>
    <scope>NUCLEOTIDE SEQUENCE</scope>
    <source>
        <strain evidence="7">NM79_F5</strain>
    </source>
</reference>
<evidence type="ECO:0000313" key="7">
    <source>
        <dbReference type="EMBL" id="MVX65794.1"/>
    </source>
</evidence>
<dbReference type="Proteomes" id="UP000656077">
    <property type="component" value="Unassembled WGS sequence"/>
</dbReference>
<dbReference type="InterPro" id="IPR006638">
    <property type="entry name" value="Elp3/MiaA/NifB-like_rSAM"/>
</dbReference>
<keyword evidence="5" id="KW-0411">Iron-sulfur</keyword>
<keyword evidence="3" id="KW-0479">Metal-binding</keyword>
<dbReference type="InterPro" id="IPR051198">
    <property type="entry name" value="BchE-like"/>
</dbReference>
<dbReference type="Gene3D" id="3.80.30.20">
    <property type="entry name" value="tm_1862 like domain"/>
    <property type="match status" value="1"/>
</dbReference>
<dbReference type="InterPro" id="IPR058240">
    <property type="entry name" value="rSAM_sf"/>
</dbReference>
<dbReference type="CDD" id="cd01335">
    <property type="entry name" value="Radical_SAM"/>
    <property type="match status" value="1"/>
</dbReference>
<dbReference type="PANTHER" id="PTHR43409">
    <property type="entry name" value="ANAEROBIC MAGNESIUM-PROTOPORPHYRIN IX MONOMETHYL ESTER CYCLASE-RELATED"/>
    <property type="match status" value="1"/>
</dbReference>
<evidence type="ECO:0000256" key="3">
    <source>
        <dbReference type="ARBA" id="ARBA00022723"/>
    </source>
</evidence>
<evidence type="ECO:0000256" key="5">
    <source>
        <dbReference type="ARBA" id="ARBA00023014"/>
    </source>
</evidence>
<dbReference type="SFLD" id="SFLDS00029">
    <property type="entry name" value="Radical_SAM"/>
    <property type="match status" value="1"/>
</dbReference>
<sequence length="409" mass="47956">MKENNIDVELIDCIYEHLGIKEILEIIEEKKPTHVGMNIFTANEHIVRSIIEKCNYKVDFIIGGQVVKFMYNEILNFTTKNDMHIIIGEGEYIINAIVNNKADDEIFLKKENKKVYWINKNSIYFPIDISYVNLDRNFFKGRDIKNLYGDVESAIITSRGCLYNCAFCGGASSLNRDIYSREKNKESIIQDIKDIIKRDSEVQSIRILDDLFLRNRENMIKAIQIFNKFNFLSWRAMAHINSFNRCSDLFLNLKRSGCKELFIGIESGSPRIRKSINKIGEIYEIKKVIYKLLEVGINVKGYFIYGFPEEDIHDLEKTYDLAKYLKEISINLKGNFRTSVFQFRPYHGTELYNRILEKHRKIPECTLNINLDKFDGRIQFNYQSGNYSKCAQEELEQYITETLKLNNGE</sequence>
<dbReference type="PROSITE" id="PS51918">
    <property type="entry name" value="RADICAL_SAM"/>
    <property type="match status" value="1"/>
</dbReference>
<feature type="domain" description="Radical SAM core" evidence="6">
    <location>
        <begin position="146"/>
        <end position="386"/>
    </location>
</feature>
<evidence type="ECO:0000256" key="2">
    <source>
        <dbReference type="ARBA" id="ARBA00022691"/>
    </source>
</evidence>
<dbReference type="EMBL" id="WSRQ01000038">
    <property type="protein sequence ID" value="MVX65794.1"/>
    <property type="molecule type" value="Genomic_DNA"/>
</dbReference>
<gene>
    <name evidence="7" type="ORF">GKZ28_19120</name>
</gene>
<dbReference type="InterPro" id="IPR007197">
    <property type="entry name" value="rSAM"/>
</dbReference>
<dbReference type="GO" id="GO:0046872">
    <property type="term" value="F:metal ion binding"/>
    <property type="evidence" value="ECO:0007669"/>
    <property type="project" value="UniProtKB-KW"/>
</dbReference>
<name>A0A964RQ88_9CLOT</name>